<feature type="transmembrane region" description="Helical" evidence="6">
    <location>
        <begin position="223"/>
        <end position="241"/>
    </location>
</feature>
<accession>A0A1R4FJ21</accession>
<reference evidence="8 9" key="1">
    <citation type="submission" date="2017-02" db="EMBL/GenBank/DDBJ databases">
        <authorList>
            <person name="Peterson S.W."/>
        </authorList>
    </citation>
    <scope>NUCLEOTIDE SEQUENCE [LARGE SCALE GENOMIC DNA]</scope>
    <source>
        <strain evidence="8 9">LMG 22410</strain>
    </source>
</reference>
<evidence type="ECO:0000313" key="8">
    <source>
        <dbReference type="EMBL" id="SJM55857.1"/>
    </source>
</evidence>
<dbReference type="AlphaFoldDB" id="A0A1R4FJ21"/>
<evidence type="ECO:0000256" key="6">
    <source>
        <dbReference type="SAM" id="Phobius"/>
    </source>
</evidence>
<evidence type="ECO:0000256" key="1">
    <source>
        <dbReference type="ARBA" id="ARBA00004651"/>
    </source>
</evidence>
<dbReference type="PANTHER" id="PTHR35007">
    <property type="entry name" value="INTEGRAL MEMBRANE PROTEIN-RELATED"/>
    <property type="match status" value="1"/>
</dbReference>
<evidence type="ECO:0000313" key="9">
    <source>
        <dbReference type="Proteomes" id="UP000195787"/>
    </source>
</evidence>
<evidence type="ECO:0000256" key="3">
    <source>
        <dbReference type="ARBA" id="ARBA00022692"/>
    </source>
</evidence>
<dbReference type="InterPro" id="IPR018076">
    <property type="entry name" value="T2SS_GspF_dom"/>
</dbReference>
<dbReference type="Proteomes" id="UP000195787">
    <property type="component" value="Unassembled WGS sequence"/>
</dbReference>
<comment type="subcellular location">
    <subcellularLocation>
        <location evidence="1">Cell membrane</location>
        <topology evidence="1">Multi-pass membrane protein</topology>
    </subcellularLocation>
</comment>
<sequence length="292" mass="31159">MMPLIGAVAILLAGLGLISLYLGLKGVGREAGRATRTKNNPGRSWIQNLDKVQRRNIILGLIGGLALYVISGWLILLLAVPAAAIFLPVLLGGQGAKRVIGQLEGLEIWTRSLAGSVAGDANLEQAIIHSARSAPESIREPVQLLIARIQSRIPTDDALQAFADDINDASADVIVAHLKLASRQRGAGLSRALGDAAESIHDEIKARRQIEADRAKPRQATRIVALVTIGFVLLAALSSPISGTFFDAYRTPVGQLIIAAFLGAFAALLGWQYQLAKPRPLPRFLIRRTGEA</sequence>
<evidence type="ECO:0000256" key="4">
    <source>
        <dbReference type="ARBA" id="ARBA00022989"/>
    </source>
</evidence>
<feature type="domain" description="Type II secretion system protein GspF" evidence="7">
    <location>
        <begin position="109"/>
        <end position="233"/>
    </location>
</feature>
<dbReference type="GO" id="GO:0005886">
    <property type="term" value="C:plasma membrane"/>
    <property type="evidence" value="ECO:0007669"/>
    <property type="project" value="UniProtKB-SubCell"/>
</dbReference>
<protein>
    <submittedName>
        <fullName evidence="8">Putative integral membrane protein</fullName>
    </submittedName>
</protein>
<dbReference type="EMBL" id="FUHU01000025">
    <property type="protein sequence ID" value="SJM55857.1"/>
    <property type="molecule type" value="Genomic_DNA"/>
</dbReference>
<evidence type="ECO:0000256" key="2">
    <source>
        <dbReference type="ARBA" id="ARBA00022475"/>
    </source>
</evidence>
<evidence type="ECO:0000256" key="5">
    <source>
        <dbReference type="ARBA" id="ARBA00023136"/>
    </source>
</evidence>
<dbReference type="OrthoDB" id="5243396at2"/>
<feature type="transmembrane region" description="Helical" evidence="6">
    <location>
        <begin position="253"/>
        <end position="273"/>
    </location>
</feature>
<keyword evidence="5 6" id="KW-0472">Membrane</keyword>
<feature type="transmembrane region" description="Helical" evidence="6">
    <location>
        <begin position="57"/>
        <end position="90"/>
    </location>
</feature>
<gene>
    <name evidence="8" type="ORF">CZ674_04735</name>
</gene>
<dbReference type="GeneID" id="303172513"/>
<dbReference type="Pfam" id="PF00482">
    <property type="entry name" value="T2SSF"/>
    <property type="match status" value="1"/>
</dbReference>
<organism evidence="8 9">
    <name type="scientific">Agrococcus casei LMG 22410</name>
    <dbReference type="NCBI Taxonomy" id="1255656"/>
    <lineage>
        <taxon>Bacteria</taxon>
        <taxon>Bacillati</taxon>
        <taxon>Actinomycetota</taxon>
        <taxon>Actinomycetes</taxon>
        <taxon>Micrococcales</taxon>
        <taxon>Microbacteriaceae</taxon>
        <taxon>Agrococcus</taxon>
    </lineage>
</organism>
<dbReference type="PANTHER" id="PTHR35007:SF3">
    <property type="entry name" value="POSSIBLE CONSERVED ALANINE RICH MEMBRANE PROTEIN"/>
    <property type="match status" value="1"/>
</dbReference>
<keyword evidence="2" id="KW-1003">Cell membrane</keyword>
<proteinExistence type="predicted"/>
<keyword evidence="9" id="KW-1185">Reference proteome</keyword>
<keyword evidence="3 6" id="KW-0812">Transmembrane</keyword>
<keyword evidence="4 6" id="KW-1133">Transmembrane helix</keyword>
<name>A0A1R4FJ21_9MICO</name>
<evidence type="ECO:0000259" key="7">
    <source>
        <dbReference type="Pfam" id="PF00482"/>
    </source>
</evidence>
<dbReference type="RefSeq" id="WP_086991404.1">
    <property type="nucleotide sequence ID" value="NZ_FUHU01000025.1"/>
</dbReference>